<dbReference type="AlphaFoldDB" id="A0A9X2VZW5"/>
<reference evidence="1" key="1">
    <citation type="submission" date="2022-08" db="EMBL/GenBank/DDBJ databases">
        <authorList>
            <person name="Tistechok S."/>
            <person name="Samborskyy M."/>
            <person name="Roman I."/>
        </authorList>
    </citation>
    <scope>NUCLEOTIDE SEQUENCE</scope>
    <source>
        <strain evidence="1">DSM 103496</strain>
    </source>
</reference>
<protein>
    <submittedName>
        <fullName evidence="1">Uncharacterized protein</fullName>
    </submittedName>
</protein>
<gene>
    <name evidence="1" type="ORF">NZH93_49100</name>
</gene>
<dbReference type="Proteomes" id="UP001141259">
    <property type="component" value="Unassembled WGS sequence"/>
</dbReference>
<dbReference type="EMBL" id="JANYMP010000057">
    <property type="protein sequence ID" value="MCS7484838.1"/>
    <property type="molecule type" value="Genomic_DNA"/>
</dbReference>
<accession>A0A9X2VZW5</accession>
<comment type="caution">
    <text evidence="1">The sequence shown here is derived from an EMBL/GenBank/DDBJ whole genome shotgun (WGS) entry which is preliminary data.</text>
</comment>
<dbReference type="RefSeq" id="WP_259630283.1">
    <property type="nucleotide sequence ID" value="NZ_JANYMP010000057.1"/>
</dbReference>
<evidence type="ECO:0000313" key="1">
    <source>
        <dbReference type="EMBL" id="MCS7484838.1"/>
    </source>
</evidence>
<name>A0A9X2VZW5_9PSEU</name>
<evidence type="ECO:0000313" key="2">
    <source>
        <dbReference type="Proteomes" id="UP001141259"/>
    </source>
</evidence>
<keyword evidence="2" id="KW-1185">Reference proteome</keyword>
<proteinExistence type="predicted"/>
<organism evidence="1 2">
    <name type="scientific">Umezawaea endophytica</name>
    <dbReference type="NCBI Taxonomy" id="1654476"/>
    <lineage>
        <taxon>Bacteria</taxon>
        <taxon>Bacillati</taxon>
        <taxon>Actinomycetota</taxon>
        <taxon>Actinomycetes</taxon>
        <taxon>Pseudonocardiales</taxon>
        <taxon>Pseudonocardiaceae</taxon>
        <taxon>Umezawaea</taxon>
    </lineage>
</organism>
<sequence length="369" mass="41600">MPEQILEPDGTLWKPKPWATASAEEFSAARALIIRLNEERRWNPWVAEDSADDLAAADTVFDQWTRAEPDFRPLSDEEVDERLKTLDTRITARVARSKAERLARVAHFDEAQAAARLRLLEREAQLEHALNDRAALGSGDRAPAIEPSRRAAEIAELDTRIDQMRTDVDRLRVLVGDPESVVDEHGRLPADRRAITHMYFCIRREQEVRQLRASVSEIEQRLASKGLDKGDRATLRQKLASDSRQLTQLAAMPPLTEADMCSECVSPSSWHGYTAWGGDFRDIAPCPAWPDWAARLQKARAMLTVPAGKETVLTTTPRPQPLAVIPSGLPIAEVLQRLKDLEVEHPDAEVRRGDRNKWEIWPAAREDGK</sequence>